<dbReference type="InterPro" id="IPR029752">
    <property type="entry name" value="D-isomer_DH_CS1"/>
</dbReference>
<dbReference type="Pfam" id="PF00389">
    <property type="entry name" value="2-Hacid_dh"/>
    <property type="match status" value="1"/>
</dbReference>
<sequence>MSAKKTVCILDPYRKDAVALLQSEPDLEVVPPDDPRKSHWREIADGILVRSETRITAEDLNAASRLQVVVKQGVGVDNIDLDAAKERGVAVHNTPALNSEAVAELSLALALSLSRRVTELDRRIRGGERVVRSNALGMSLFRKTVGVVGMGNIGRAAARKWIGACEASVIGYDPVAPDGIWPDIPHKRVASLDELLRTADVVTLHVPLMQSTRGLIGAQELTLMRDNAILINAARGGIVDEAALLHELRKGRLWGAVLDAVEKEPPTLEEHREFLDLDNVIMTPHIGGSTMENQSESGKAAARTLMAVLRGETSVGVNFLWKITVQSSHNEASLRELQPTPGRGGFAGSHRAPAQISKTFGEFGASLGVEVSAWPGLGSETNAAQPACLWDEMACNTNVSLSGGSTDGLQGQKGAEHVILVAVAVEAPRSQFGRIPAARLSQLSGRTCDEVAQWHHTHVVASIASGAGSWPTMRPFKSLQTCLGLLPLLAVDTLGAFATIGSRTDETSAVGTAPPCLCSSNATRLPEGSWDSHFHVIDPVRFPPLPDAAYKPGTHTVWENSVFEHSIGCDHVVMVQPSIYGTDNTLLVESLKAYGPERARGVVVFDVENTTAAQLADWNRVGVRGVRINLQSINATESVDELERTLRVHAEAVKPFDWVLQLYAPMELIPSIETFVPTLGVRIVFDHFGDPKMPQPTGDPQKLDPYSIEGFGAMVRLLKQGRTWVKVSAPYRVSKLPGPNYSDLDSVTSELFRAAPLRVVYSSDWPHTRFEGLDIRPWNAHLLELVGGDVKLRQQLFRDNARGLWQSSRHNSTLGTKY</sequence>
<dbReference type="FunFam" id="3.40.50.720:FF:000203">
    <property type="entry name" value="D-3-phosphoglycerate dehydrogenase (SerA)"/>
    <property type="match status" value="1"/>
</dbReference>
<dbReference type="Gene3D" id="3.20.20.140">
    <property type="entry name" value="Metal-dependent hydrolases"/>
    <property type="match status" value="1"/>
</dbReference>
<dbReference type="InterPro" id="IPR006680">
    <property type="entry name" value="Amidohydro-rel"/>
</dbReference>
<feature type="domain" description="Amidohydrolase-related" evidence="6">
    <location>
        <begin position="531"/>
        <end position="805"/>
    </location>
</feature>
<dbReference type="AlphaFoldDB" id="A0A2U3E2C7"/>
<protein>
    <recommendedName>
        <fullName evidence="9">D-3-phosphoglycerate dehydrogenase</fullName>
    </recommendedName>
</protein>
<feature type="domain" description="D-isomer specific 2-hydroxyacid dehydrogenase NAD-binding" evidence="5">
    <location>
        <begin position="107"/>
        <end position="287"/>
    </location>
</feature>
<dbReference type="Proteomes" id="UP000245956">
    <property type="component" value="Unassembled WGS sequence"/>
</dbReference>
<accession>A0A2U3E2C7</accession>
<dbReference type="Gene3D" id="3.40.50.720">
    <property type="entry name" value="NAD(P)-binding Rossmann-like Domain"/>
    <property type="match status" value="2"/>
</dbReference>
<evidence type="ECO:0000313" key="7">
    <source>
        <dbReference type="EMBL" id="PWI68634.1"/>
    </source>
</evidence>
<organism evidence="7 8">
    <name type="scientific">Purpureocillium lilacinum</name>
    <name type="common">Paecilomyces lilacinus</name>
    <dbReference type="NCBI Taxonomy" id="33203"/>
    <lineage>
        <taxon>Eukaryota</taxon>
        <taxon>Fungi</taxon>
        <taxon>Dikarya</taxon>
        <taxon>Ascomycota</taxon>
        <taxon>Pezizomycotina</taxon>
        <taxon>Sordariomycetes</taxon>
        <taxon>Hypocreomycetidae</taxon>
        <taxon>Hypocreales</taxon>
        <taxon>Ophiocordycipitaceae</taxon>
        <taxon>Purpureocillium</taxon>
    </lineage>
</organism>
<evidence type="ECO:0000259" key="4">
    <source>
        <dbReference type="Pfam" id="PF00389"/>
    </source>
</evidence>
<dbReference type="SUPFAM" id="SSF51556">
    <property type="entry name" value="Metallo-dependent hydrolases"/>
    <property type="match status" value="1"/>
</dbReference>
<dbReference type="EMBL" id="LCWV01000014">
    <property type="protein sequence ID" value="PWI68634.1"/>
    <property type="molecule type" value="Genomic_DNA"/>
</dbReference>
<dbReference type="SUPFAM" id="SSF52283">
    <property type="entry name" value="Formate/glycerate dehydrogenase catalytic domain-like"/>
    <property type="match status" value="1"/>
</dbReference>
<keyword evidence="2" id="KW-0560">Oxidoreductase</keyword>
<evidence type="ECO:0000313" key="8">
    <source>
        <dbReference type="Proteomes" id="UP000245956"/>
    </source>
</evidence>
<dbReference type="SUPFAM" id="SSF51735">
    <property type="entry name" value="NAD(P)-binding Rossmann-fold domains"/>
    <property type="match status" value="1"/>
</dbReference>
<dbReference type="InterPro" id="IPR029753">
    <property type="entry name" value="D-isomer_DH_CS"/>
</dbReference>
<dbReference type="InterPro" id="IPR006139">
    <property type="entry name" value="D-isomer_2_OHA_DH_cat_dom"/>
</dbReference>
<gene>
    <name evidence="7" type="ORF">PCL_01723</name>
</gene>
<dbReference type="GO" id="GO:0016616">
    <property type="term" value="F:oxidoreductase activity, acting on the CH-OH group of donors, NAD or NADP as acceptor"/>
    <property type="evidence" value="ECO:0007669"/>
    <property type="project" value="InterPro"/>
</dbReference>
<name>A0A2U3E2C7_PURLI</name>
<dbReference type="GO" id="GO:0016787">
    <property type="term" value="F:hydrolase activity"/>
    <property type="evidence" value="ECO:0007669"/>
    <property type="project" value="InterPro"/>
</dbReference>
<keyword evidence="3" id="KW-0520">NAD</keyword>
<dbReference type="InterPro" id="IPR036291">
    <property type="entry name" value="NAD(P)-bd_dom_sf"/>
</dbReference>
<dbReference type="Pfam" id="PF02826">
    <property type="entry name" value="2-Hacid_dh_C"/>
    <property type="match status" value="1"/>
</dbReference>
<feature type="domain" description="D-isomer specific 2-hydroxyacid dehydrogenase catalytic" evidence="4">
    <location>
        <begin position="7"/>
        <end position="314"/>
    </location>
</feature>
<comment type="similarity">
    <text evidence="1">Belongs to the D-isomer specific 2-hydroxyacid dehydrogenase family.</text>
</comment>
<comment type="caution">
    <text evidence="7">The sequence shown here is derived from an EMBL/GenBank/DDBJ whole genome shotgun (WGS) entry which is preliminary data.</text>
</comment>
<dbReference type="Pfam" id="PF04909">
    <property type="entry name" value="Amidohydro_2"/>
    <property type="match status" value="1"/>
</dbReference>
<reference evidence="7 8" key="1">
    <citation type="journal article" date="2016" name="Front. Microbiol.">
        <title>Genome and transcriptome sequences reveal the specific parasitism of the nematophagous Purpureocillium lilacinum 36-1.</title>
        <authorList>
            <person name="Xie J."/>
            <person name="Li S."/>
            <person name="Mo C."/>
            <person name="Xiao X."/>
            <person name="Peng D."/>
            <person name="Wang G."/>
            <person name="Xiao Y."/>
        </authorList>
    </citation>
    <scope>NUCLEOTIDE SEQUENCE [LARGE SCALE GENOMIC DNA]</scope>
    <source>
        <strain evidence="7 8">36-1</strain>
    </source>
</reference>
<evidence type="ECO:0000259" key="6">
    <source>
        <dbReference type="Pfam" id="PF04909"/>
    </source>
</evidence>
<evidence type="ECO:0000259" key="5">
    <source>
        <dbReference type="Pfam" id="PF02826"/>
    </source>
</evidence>
<dbReference type="GO" id="GO:0051287">
    <property type="term" value="F:NAD binding"/>
    <property type="evidence" value="ECO:0007669"/>
    <property type="project" value="InterPro"/>
</dbReference>
<dbReference type="PROSITE" id="PS00670">
    <property type="entry name" value="D_2_HYDROXYACID_DH_2"/>
    <property type="match status" value="1"/>
</dbReference>
<dbReference type="PROSITE" id="PS00671">
    <property type="entry name" value="D_2_HYDROXYACID_DH_3"/>
    <property type="match status" value="1"/>
</dbReference>
<evidence type="ECO:0008006" key="9">
    <source>
        <dbReference type="Google" id="ProtNLM"/>
    </source>
</evidence>
<evidence type="ECO:0000256" key="3">
    <source>
        <dbReference type="ARBA" id="ARBA00023027"/>
    </source>
</evidence>
<proteinExistence type="inferred from homology"/>
<dbReference type="PANTHER" id="PTHR35563:SF2">
    <property type="entry name" value="BARREL METAL-DEPENDENT HYDROLASE, PUTATIVE (AFU_ORTHOLOGUE AFUA_1G16240)-RELATED"/>
    <property type="match status" value="1"/>
</dbReference>
<evidence type="ECO:0000256" key="1">
    <source>
        <dbReference type="ARBA" id="ARBA00005854"/>
    </source>
</evidence>
<dbReference type="PROSITE" id="PS00065">
    <property type="entry name" value="D_2_HYDROXYACID_DH_1"/>
    <property type="match status" value="1"/>
</dbReference>
<dbReference type="InterPro" id="IPR032466">
    <property type="entry name" value="Metal_Hydrolase"/>
</dbReference>
<evidence type="ECO:0000256" key="2">
    <source>
        <dbReference type="ARBA" id="ARBA00023002"/>
    </source>
</evidence>
<dbReference type="PANTHER" id="PTHR35563">
    <property type="entry name" value="BARREL METAL-DEPENDENT HYDROLASE, PUTATIVE (AFU_ORTHOLOGUE AFUA_1G16240)-RELATED"/>
    <property type="match status" value="1"/>
</dbReference>
<dbReference type="InterPro" id="IPR006140">
    <property type="entry name" value="D-isomer_DH_NAD-bd"/>
</dbReference>
<dbReference type="InterPro" id="IPR052358">
    <property type="entry name" value="Aro_Compnd_Degr_Hydrolases"/>
</dbReference>